<protein>
    <submittedName>
        <fullName evidence="3">Uncharacterized protein</fullName>
    </submittedName>
</protein>
<feature type="region of interest" description="Disordered" evidence="1">
    <location>
        <begin position="118"/>
        <end position="160"/>
    </location>
</feature>
<evidence type="ECO:0000313" key="8">
    <source>
        <dbReference type="Proteomes" id="UP000440367"/>
    </source>
</evidence>
<gene>
    <name evidence="5" type="ORF">PF002_g7824</name>
    <name evidence="4" type="ORF">PF005_g6747</name>
    <name evidence="3" type="ORF">PF007_g6944</name>
    <name evidence="2" type="ORF">PF009_g7479</name>
</gene>
<evidence type="ECO:0000313" key="4">
    <source>
        <dbReference type="EMBL" id="KAE9222309.1"/>
    </source>
</evidence>
<evidence type="ECO:0000256" key="1">
    <source>
        <dbReference type="SAM" id="MobiDB-lite"/>
    </source>
</evidence>
<evidence type="ECO:0000313" key="6">
    <source>
        <dbReference type="Proteomes" id="UP000429523"/>
    </source>
</evidence>
<dbReference type="Proteomes" id="UP000429523">
    <property type="component" value="Unassembled WGS sequence"/>
</dbReference>
<dbReference type="AlphaFoldDB" id="A0A6A3SVF0"/>
<dbReference type="EMBL" id="QXGD01000296">
    <property type="protein sequence ID" value="KAE9244332.1"/>
    <property type="molecule type" value="Genomic_DNA"/>
</dbReference>
<comment type="caution">
    <text evidence="3">The sequence shown here is derived from an EMBL/GenBank/DDBJ whole genome shotgun (WGS) entry which is preliminary data.</text>
</comment>
<dbReference type="EMBL" id="QXGF01000289">
    <property type="protein sequence ID" value="KAE8942769.1"/>
    <property type="molecule type" value="Genomic_DNA"/>
</dbReference>
<reference evidence="6 7" key="1">
    <citation type="submission" date="2018-08" db="EMBL/GenBank/DDBJ databases">
        <title>Genomic investigation of the strawberry pathogen Phytophthora fragariae indicates pathogenicity is determined by transcriptional variation in three key races.</title>
        <authorList>
            <person name="Adams T.M."/>
            <person name="Armitage A.D."/>
            <person name="Sobczyk M.K."/>
            <person name="Bates H.J."/>
            <person name="Dunwell J.M."/>
            <person name="Nellist C.F."/>
            <person name="Harrison R.J."/>
        </authorList>
    </citation>
    <scope>NUCLEOTIDE SEQUENCE [LARGE SCALE GENOMIC DNA]</scope>
    <source>
        <strain evidence="5 8">BC-1</strain>
        <strain evidence="4 7">NOV-27</strain>
        <strain evidence="3 9">NOV-71</strain>
        <strain evidence="2 6">NOV-9</strain>
    </source>
</reference>
<dbReference type="OrthoDB" id="145599at2759"/>
<organism evidence="3 9">
    <name type="scientific">Phytophthora fragariae</name>
    <dbReference type="NCBI Taxonomy" id="53985"/>
    <lineage>
        <taxon>Eukaryota</taxon>
        <taxon>Sar</taxon>
        <taxon>Stramenopiles</taxon>
        <taxon>Oomycota</taxon>
        <taxon>Peronosporomycetes</taxon>
        <taxon>Peronosporales</taxon>
        <taxon>Peronosporaceae</taxon>
        <taxon>Phytophthora</taxon>
    </lineage>
</organism>
<dbReference type="Proteomes" id="UP000440367">
    <property type="component" value="Unassembled WGS sequence"/>
</dbReference>
<evidence type="ECO:0000313" key="9">
    <source>
        <dbReference type="Proteomes" id="UP000441208"/>
    </source>
</evidence>
<accession>A0A6A3SVF0</accession>
<evidence type="ECO:0000313" key="2">
    <source>
        <dbReference type="EMBL" id="KAE8942769.1"/>
    </source>
</evidence>
<dbReference type="Proteomes" id="UP000441208">
    <property type="component" value="Unassembled WGS sequence"/>
</dbReference>
<evidence type="ECO:0000313" key="5">
    <source>
        <dbReference type="EMBL" id="KAE9244332.1"/>
    </source>
</evidence>
<sequence>MAKLEDMGRANRGIPTVQEWLNELAPLADITQLARAQVEWIDPASGLSQLCSLQHALLLVVYREMQGQPFSGVIEQLGKTLTEEPDNFRAWIDRSQEQGSNDAEHQPAITAQAFLASLSDEDTSEAGDARTDEQERNENTPSLSARSAQHAADNRASTNDDTAELELLGFLRDHRPHLLQTYMCRSAIQTTPPSTTSLRVRPAAIDINPAPTKRNKDAFCATTDQERVHQVITSEIHKGKSGEAYKEYLTTSSLPLDFHPGMLSRLYDIGFSFKGISISHFGRIGYLKRLRKAAKGTGDMTDFTLPVPASPVLSSWAQLHAVTRGFL</sequence>
<dbReference type="EMBL" id="QXGB01000257">
    <property type="protein sequence ID" value="KAE9222309.1"/>
    <property type="molecule type" value="Genomic_DNA"/>
</dbReference>
<feature type="compositionally biased region" description="Basic and acidic residues" evidence="1">
    <location>
        <begin position="127"/>
        <end position="138"/>
    </location>
</feature>
<dbReference type="EMBL" id="QXFZ01000269">
    <property type="protein sequence ID" value="KAE9123776.1"/>
    <property type="molecule type" value="Genomic_DNA"/>
</dbReference>
<name>A0A6A3SVF0_9STRA</name>
<evidence type="ECO:0000313" key="7">
    <source>
        <dbReference type="Proteomes" id="UP000433483"/>
    </source>
</evidence>
<proteinExistence type="predicted"/>
<keyword evidence="7" id="KW-1185">Reference proteome</keyword>
<dbReference type="Proteomes" id="UP000433483">
    <property type="component" value="Unassembled WGS sequence"/>
</dbReference>
<evidence type="ECO:0000313" key="3">
    <source>
        <dbReference type="EMBL" id="KAE9123776.1"/>
    </source>
</evidence>